<evidence type="ECO:0000256" key="1">
    <source>
        <dbReference type="SAM" id="Coils"/>
    </source>
</evidence>
<dbReference type="OrthoDB" id="1933196at2759"/>
<keyword evidence="2" id="KW-0732">Signal</keyword>
<proteinExistence type="predicted"/>
<sequence length="143" mass="16221">MEITVEFDLFLLFCVIFRLRSKEGSEGDGEGEVGAEEEAAAAEEEAAMVVGGSEEMELHIQRIMARIDQFTEKVSDLLEAGRTIFRNLTAEFEDRLISIHKEQMEKWQEEIKELRAQDASNEASRALLQNAQYHLLQNVDNGS</sequence>
<evidence type="ECO:0000256" key="2">
    <source>
        <dbReference type="SAM" id="SignalP"/>
    </source>
</evidence>
<dbReference type="PANTHER" id="PTHR35500">
    <property type="entry name" value="OS03G0108700 PROTEIN"/>
    <property type="match status" value="1"/>
</dbReference>
<keyword evidence="1" id="KW-0175">Coiled coil</keyword>
<dbReference type="AlphaFoldDB" id="A0A6P5G8D0"/>
<gene>
    <name evidence="4" type="primary">LOC109719326</name>
</gene>
<evidence type="ECO:0000313" key="3">
    <source>
        <dbReference type="Proteomes" id="UP000515123"/>
    </source>
</evidence>
<keyword evidence="3" id="KW-1185">Reference proteome</keyword>
<reference evidence="3" key="1">
    <citation type="journal article" date="2015" name="Nat. Genet.">
        <title>The pineapple genome and the evolution of CAM photosynthesis.</title>
        <authorList>
            <person name="Ming R."/>
            <person name="VanBuren R."/>
            <person name="Wai C.M."/>
            <person name="Tang H."/>
            <person name="Schatz M.C."/>
            <person name="Bowers J.E."/>
            <person name="Lyons E."/>
            <person name="Wang M.L."/>
            <person name="Chen J."/>
            <person name="Biggers E."/>
            <person name="Zhang J."/>
            <person name="Huang L."/>
            <person name="Zhang L."/>
            <person name="Miao W."/>
            <person name="Zhang J."/>
            <person name="Ye Z."/>
            <person name="Miao C."/>
            <person name="Lin Z."/>
            <person name="Wang H."/>
            <person name="Zhou H."/>
            <person name="Yim W.C."/>
            <person name="Priest H.D."/>
            <person name="Zheng C."/>
            <person name="Woodhouse M."/>
            <person name="Edger P.P."/>
            <person name="Guyot R."/>
            <person name="Guo H.B."/>
            <person name="Guo H."/>
            <person name="Zheng G."/>
            <person name="Singh R."/>
            <person name="Sharma A."/>
            <person name="Min X."/>
            <person name="Zheng Y."/>
            <person name="Lee H."/>
            <person name="Gurtowski J."/>
            <person name="Sedlazeck F.J."/>
            <person name="Harkess A."/>
            <person name="McKain M.R."/>
            <person name="Liao Z."/>
            <person name="Fang J."/>
            <person name="Liu J."/>
            <person name="Zhang X."/>
            <person name="Zhang Q."/>
            <person name="Hu W."/>
            <person name="Qin Y."/>
            <person name="Wang K."/>
            <person name="Chen L.Y."/>
            <person name="Shirley N."/>
            <person name="Lin Y.R."/>
            <person name="Liu L.Y."/>
            <person name="Hernandez A.G."/>
            <person name="Wright C.L."/>
            <person name="Bulone V."/>
            <person name="Tuskan G.A."/>
            <person name="Heath K."/>
            <person name="Zee F."/>
            <person name="Moore P.H."/>
            <person name="Sunkar R."/>
            <person name="Leebens-Mack J.H."/>
            <person name="Mockler T."/>
            <person name="Bennetzen J.L."/>
            <person name="Freeling M."/>
            <person name="Sankoff D."/>
            <person name="Paterson A.H."/>
            <person name="Zhu X."/>
            <person name="Yang X."/>
            <person name="Smith J.A."/>
            <person name="Cushman J.C."/>
            <person name="Paull R.E."/>
            <person name="Yu Q."/>
        </authorList>
    </citation>
    <scope>NUCLEOTIDE SEQUENCE [LARGE SCALE GENOMIC DNA]</scope>
    <source>
        <strain evidence="3">cv. F153</strain>
    </source>
</reference>
<name>A0A6P5G8D0_ANACO</name>
<dbReference type="RefSeq" id="XP_020101505.1">
    <property type="nucleotide sequence ID" value="XM_020245916.1"/>
</dbReference>
<feature type="coiled-coil region" evidence="1">
    <location>
        <begin position="60"/>
        <end position="124"/>
    </location>
</feature>
<feature type="signal peptide" evidence="2">
    <location>
        <begin position="1"/>
        <end position="24"/>
    </location>
</feature>
<evidence type="ECO:0000313" key="4">
    <source>
        <dbReference type="RefSeq" id="XP_020101505.1"/>
    </source>
</evidence>
<accession>A0A6P5G8D0</accession>
<dbReference type="GeneID" id="109719326"/>
<dbReference type="Proteomes" id="UP000515123">
    <property type="component" value="Linkage group 13"/>
</dbReference>
<dbReference type="PANTHER" id="PTHR35500:SF1">
    <property type="entry name" value="OS03G0108700 PROTEIN"/>
    <property type="match status" value="1"/>
</dbReference>
<feature type="chain" id="PRO_5027937704" evidence="2">
    <location>
        <begin position="25"/>
        <end position="143"/>
    </location>
</feature>
<organism evidence="3 4">
    <name type="scientific">Ananas comosus</name>
    <name type="common">Pineapple</name>
    <name type="synonym">Ananas ananas</name>
    <dbReference type="NCBI Taxonomy" id="4615"/>
    <lineage>
        <taxon>Eukaryota</taxon>
        <taxon>Viridiplantae</taxon>
        <taxon>Streptophyta</taxon>
        <taxon>Embryophyta</taxon>
        <taxon>Tracheophyta</taxon>
        <taxon>Spermatophyta</taxon>
        <taxon>Magnoliopsida</taxon>
        <taxon>Liliopsida</taxon>
        <taxon>Poales</taxon>
        <taxon>Bromeliaceae</taxon>
        <taxon>Bromelioideae</taxon>
        <taxon>Ananas</taxon>
    </lineage>
</organism>
<protein>
    <submittedName>
        <fullName evidence="4">Uncharacterized protein LOC109719326 isoform X1</fullName>
    </submittedName>
</protein>
<reference evidence="4" key="2">
    <citation type="submission" date="2025-08" db="UniProtKB">
        <authorList>
            <consortium name="RefSeq"/>
        </authorList>
    </citation>
    <scope>IDENTIFICATION</scope>
    <source>
        <tissue evidence="4">Leaf</tissue>
    </source>
</reference>